<keyword evidence="2" id="KW-1185">Reference proteome</keyword>
<reference evidence="2" key="1">
    <citation type="journal article" date="2023" name="Hortic. Res.">
        <title>A chromosome-level phased genome enabling allele-level studies in sweet orange: a case study on citrus Huanglongbing tolerance.</title>
        <authorList>
            <person name="Wu B."/>
            <person name="Yu Q."/>
            <person name="Deng Z."/>
            <person name="Duan Y."/>
            <person name="Luo F."/>
            <person name="Gmitter F. Jr."/>
        </authorList>
    </citation>
    <scope>NUCLEOTIDE SEQUENCE [LARGE SCALE GENOMIC DNA]</scope>
    <source>
        <strain evidence="2">cv. Valencia</strain>
    </source>
</reference>
<organism evidence="1 2">
    <name type="scientific">Citrus sinensis</name>
    <name type="common">Sweet orange</name>
    <name type="synonym">Citrus aurantium var. sinensis</name>
    <dbReference type="NCBI Taxonomy" id="2711"/>
    <lineage>
        <taxon>Eukaryota</taxon>
        <taxon>Viridiplantae</taxon>
        <taxon>Streptophyta</taxon>
        <taxon>Embryophyta</taxon>
        <taxon>Tracheophyta</taxon>
        <taxon>Spermatophyta</taxon>
        <taxon>Magnoliopsida</taxon>
        <taxon>eudicotyledons</taxon>
        <taxon>Gunneridae</taxon>
        <taxon>Pentapetalae</taxon>
        <taxon>rosids</taxon>
        <taxon>malvids</taxon>
        <taxon>Sapindales</taxon>
        <taxon>Rutaceae</taxon>
        <taxon>Aurantioideae</taxon>
        <taxon>Citrus</taxon>
    </lineage>
</organism>
<dbReference type="Proteomes" id="UP000829398">
    <property type="component" value="Chromosome 9"/>
</dbReference>
<sequence>MGLPIFNILILFLLLKFSHNVTSDSSEEAYALLKWKTSLQNQNLNSSLLSSWTLYPANATKISPCSWFGISCNHAGSRVISITMSTLGLNGTFHDFSFSSFPHLANLNLSFNLFFGNIPLQIGNLSKLQYLDLGSNQLSGLIPPEIGKLNQLRRLYLDMNQLHGTIPPEIGNLSNLAVLYLYKNSLSGSIPSIIGKLKSLLQLDLSENQFSGSIPLSLGNLSSLTMMSLFNNSLSGSIPPILGNLKSLSALGLHINQLNGFIPPSIGNLSSLRVLYLYNNGLYGFVPEEIGYLKSLSELELCTNLLRGVIPHSIVQLEMLSSLNKLILNLNQLSGGVPLEFGSLTKLQYLDLSTNKLSSSIPKSIGNLLKLHYLNLSNNQLSHKIPTEFEKLIHLSELDLSHNILQEEIPPQVCNMGSLEKLNLSHNNLSDFIPRCFEEMRSLSCIDISYNELHGPIPNSTAFKDGLMEGNKGLCGNFEALPSCDAFTSHKQTLKKKWVVIVFAILGIVVLLTGLTGFFFFFQHRKRVSQEEQSNSMNRLRLLSVLNFDGKIMHEEIIKATDDFDEKFCIGKGGQGSVYKAELPSGDIVAVKKFNSQLLSGNMADHDEFLNEVLALKEIRHRNNVKFHGFCYNGPHSFLVCEYLDRGSLARILGDDVTAKELGWNRRINVIKGVANALSYLHHDCLPSIIHRDISSKNVLLDSNFEAHVSDFGIAKFVGPHSSNWTEFAGTFGYAAPGTLMAFILEGFGHHTAYYAEILAAILAIESADHGQNTLWLETLIARLSMTTNKERIERIETDLGSLQDRMEQMEVGINDKLQRLEETINKLVESNSATKGTTSRNSTENSSSTKPAREEREAGRHMPPTRITKLEFPRFAGDDPTEWYSRVSQYFEYQETMDEHKVTLAAYHLEGEANQWWQWMRRAYEEEKRPVTWKIFVEELWARFGPTECEDFDEALSRVRQTGSLREYQKEFERLGNQVHGWSQKALVGTFMGGLKPEIAEDIRMFRPRTLKEAISLARMKDDQIAQQKKIIRRAQGLCFNCNDKFTAGHKCTKAQLLILECETTPEEGLYEEFAAEEQIMESTETVNPKITLYALSGWAAPQTMRVMAKIGQYAIVILIDSGSTHNFISSRLANLLQLPIKPTTSFSVQVANGAKLTCQGMFEKVQILIQNIPFSLTVYSLPITGLDIVLGIQWLETLGSVVCNWKDLTMEFEWEDKKQRLQGINPHAVQSASVTEVAKEIKQGQGVYAICFYTSLEDSFDKTPICMQQILVEYSDLFQEPRQLPPSRDIDHNIPLKEGTEPVNVRPYRYPYFQKSEIEKQVQEMLNSGLIRPSTSPFSSPVLLVKKKDGSWRFCTDYRALNQVTIKDRFPIPTVEDMLDELHGAAYFTKLDLRAGYHQVRVNPADIYKTAFRTHNGHYEYLVDGNKIGAMISWPQPQNITELRGFLGLTGYYRKFVQGYGIIAHPLTNLLKKGQFVWNSEAEEAFEKLKKAMSSTPTLAMPNFHETFIVETDASGEGIGAVLQQQGRAIAYMSHALGTSKKGWSIYNKEMLAIVEAVRRWRPYLLGHRFIIKTDQQSIKFFLEQQVATPEQHKWMSKLMGYDYEIVYRPGRENKAADALSRRSDSPLLYLLFVPQIAIWDEIKEATSSDEYMQKILTVAQNQTPGPYTVRNGLLFFKERVVVPRTLRESLLYEAHDTKIGGHSGVLRTYKRLSQQFYWPAMFQAVREYVSKCKVCQRVKFDTLKPAGLLQPLPIPCQVWDDISLDFVEGLPSSQGKDTILVVVDRLSKFAHFISLTHPFSAKIVAEKFVEHVVKLHGMPKSIISDRDPIFISKFWQEFFNLSGTKLKMSSAYHPQTDGQTEVINRCLEQYLRCFVHKWPKKWHAFLPWATFWYNTTFHVSTGMTPFQALYGRPPPTVPFYHIGSSPVNEVDQALLTRDDLLRQLKHNLAMATNRMKQVADKRRRDVEFQNDDLVFLKLQPYKQSSVFKRAHKKLACTYFGPYKIVRKIGPVAYKLQLPESSRIHPVFHVSLLKKAIGDFSSSTDLPSVDDEGLIVLEPLAILDTRWLRRGGKVVEQQLVQWKRLPVEDATWEDTEFLQRQFPHMTLEDKGTFREEGNDKKQPQPLELRKSSRGHKPNPKYVT</sequence>
<evidence type="ECO:0000313" key="1">
    <source>
        <dbReference type="EMBL" id="KAH9680727.1"/>
    </source>
</evidence>
<accession>A0ACB8I0W5</accession>
<name>A0ACB8I0W5_CITSI</name>
<evidence type="ECO:0000313" key="2">
    <source>
        <dbReference type="Proteomes" id="UP000829398"/>
    </source>
</evidence>
<proteinExistence type="predicted"/>
<dbReference type="EMBL" id="CM039178">
    <property type="protein sequence ID" value="KAH9680727.1"/>
    <property type="molecule type" value="Genomic_DNA"/>
</dbReference>
<comment type="caution">
    <text evidence="1">The sequence shown here is derived from an EMBL/GenBank/DDBJ whole genome shotgun (WGS) entry which is preliminary data.</text>
</comment>
<gene>
    <name evidence="1" type="ORF">KPL71_026661</name>
</gene>
<protein>
    <submittedName>
        <fullName evidence="1">Uncharacterized protein</fullName>
    </submittedName>
</protein>